<evidence type="ECO:0000313" key="1">
    <source>
        <dbReference type="EMBL" id="JAE13449.1"/>
    </source>
</evidence>
<name>A0A0A9FQA8_ARUDO</name>
<protein>
    <submittedName>
        <fullName evidence="1">Uncharacterized protein</fullName>
    </submittedName>
</protein>
<reference evidence="1" key="2">
    <citation type="journal article" date="2015" name="Data Brief">
        <title>Shoot transcriptome of the giant reed, Arundo donax.</title>
        <authorList>
            <person name="Barrero R.A."/>
            <person name="Guerrero F.D."/>
            <person name="Moolhuijzen P."/>
            <person name="Goolsby J.A."/>
            <person name="Tidwell J."/>
            <person name="Bellgard S.E."/>
            <person name="Bellgard M.I."/>
        </authorList>
    </citation>
    <scope>NUCLEOTIDE SEQUENCE</scope>
    <source>
        <tissue evidence="1">Shoot tissue taken approximately 20 cm above the soil surface</tissue>
    </source>
</reference>
<sequence length="70" mass="8103">MKAAHEKARETIYRQRSPLVSLALSKITKVERLDSFFPTVYVSYKADSCLILLCLWTFNCSDVLTYQLLI</sequence>
<dbReference type="EMBL" id="GBRH01184447">
    <property type="protein sequence ID" value="JAE13449.1"/>
    <property type="molecule type" value="Transcribed_RNA"/>
</dbReference>
<accession>A0A0A9FQA8</accession>
<organism evidence="1">
    <name type="scientific">Arundo donax</name>
    <name type="common">Giant reed</name>
    <name type="synonym">Donax arundinaceus</name>
    <dbReference type="NCBI Taxonomy" id="35708"/>
    <lineage>
        <taxon>Eukaryota</taxon>
        <taxon>Viridiplantae</taxon>
        <taxon>Streptophyta</taxon>
        <taxon>Embryophyta</taxon>
        <taxon>Tracheophyta</taxon>
        <taxon>Spermatophyta</taxon>
        <taxon>Magnoliopsida</taxon>
        <taxon>Liliopsida</taxon>
        <taxon>Poales</taxon>
        <taxon>Poaceae</taxon>
        <taxon>PACMAD clade</taxon>
        <taxon>Arundinoideae</taxon>
        <taxon>Arundineae</taxon>
        <taxon>Arundo</taxon>
    </lineage>
</organism>
<dbReference type="AlphaFoldDB" id="A0A0A9FQA8"/>
<reference evidence="1" key="1">
    <citation type="submission" date="2014-09" db="EMBL/GenBank/DDBJ databases">
        <authorList>
            <person name="Magalhaes I.L.F."/>
            <person name="Oliveira U."/>
            <person name="Santos F.R."/>
            <person name="Vidigal T.H.D.A."/>
            <person name="Brescovit A.D."/>
            <person name="Santos A.J."/>
        </authorList>
    </citation>
    <scope>NUCLEOTIDE SEQUENCE</scope>
    <source>
        <tissue evidence="1">Shoot tissue taken approximately 20 cm above the soil surface</tissue>
    </source>
</reference>
<proteinExistence type="predicted"/>